<protein>
    <recommendedName>
        <fullName evidence="1">Acyl-CoA dehydrogenase/oxidase N-terminal domain-containing protein</fullName>
    </recommendedName>
</protein>
<comment type="caution">
    <text evidence="2">The sequence shown here is derived from an EMBL/GenBank/DDBJ whole genome shotgun (WGS) entry which is preliminary data.</text>
</comment>
<gene>
    <name evidence="2" type="ORF">BJP25_24530</name>
</gene>
<dbReference type="Pfam" id="PF02771">
    <property type="entry name" value="Acyl-CoA_dh_N"/>
    <property type="match status" value="1"/>
</dbReference>
<dbReference type="InterPro" id="IPR046373">
    <property type="entry name" value="Acyl-CoA_Oxase/DH_mid-dom_sf"/>
</dbReference>
<dbReference type="InterPro" id="IPR009100">
    <property type="entry name" value="AcylCoA_DH/oxidase_NM_dom_sf"/>
</dbReference>
<evidence type="ECO:0000259" key="1">
    <source>
        <dbReference type="Pfam" id="PF02771"/>
    </source>
</evidence>
<organism evidence="2 3">
    <name type="scientific">Actinokineospora bangkokensis</name>
    <dbReference type="NCBI Taxonomy" id="1193682"/>
    <lineage>
        <taxon>Bacteria</taxon>
        <taxon>Bacillati</taxon>
        <taxon>Actinomycetota</taxon>
        <taxon>Actinomycetes</taxon>
        <taxon>Pseudonocardiales</taxon>
        <taxon>Pseudonocardiaceae</taxon>
        <taxon>Actinokineospora</taxon>
    </lineage>
</organism>
<keyword evidence="3" id="KW-1185">Reference proteome</keyword>
<sequence length="373" mass="37438">MDDPLDRARRVADEVLFPDADAVDRTGVVPERHWAALARAGLYGLAVREDVPPPVFHEVVELLVGGCLSTGFTWLQHHSALRALDATANAGLRSRYLDDAAAGRVRGGVVLAGALADPPRLRAERVDGGWSFTGDGPFVSGWGIVDVLRVSGIASGSGADSGSGAESGSGADGGSAVHVLVGAREAAGLAATPLDLVAARATRTVRLVFDGFRVGDEAVLSVGGAAGFRGGQAPGARVNGAIALGVARRCARQLDELGEPGAAAGIRAQVDRVRADLDAAADDYPGVLAVRARGAALAHRAAGAVVVAEGGRGITAGGHGARLLREAAFAMVAAGRPALRSALLADLSGAGAQAAAPNASTTCAEVSGRENIG</sequence>
<accession>A0A1Q9LJ12</accession>
<dbReference type="RefSeq" id="WP_075976393.1">
    <property type="nucleotide sequence ID" value="NZ_MKQR01000018.1"/>
</dbReference>
<dbReference type="Gene3D" id="2.40.110.10">
    <property type="entry name" value="Butyryl-CoA Dehydrogenase, subunit A, domain 2"/>
    <property type="match status" value="1"/>
</dbReference>
<dbReference type="InterPro" id="IPR037069">
    <property type="entry name" value="AcylCoA_DH/ox_N_sf"/>
</dbReference>
<dbReference type="OrthoDB" id="3536625at2"/>
<dbReference type="GO" id="GO:0050660">
    <property type="term" value="F:flavin adenine dinucleotide binding"/>
    <property type="evidence" value="ECO:0007669"/>
    <property type="project" value="InterPro"/>
</dbReference>
<dbReference type="SUPFAM" id="SSF56645">
    <property type="entry name" value="Acyl-CoA dehydrogenase NM domain-like"/>
    <property type="match status" value="1"/>
</dbReference>
<dbReference type="EMBL" id="MKQR01000018">
    <property type="protein sequence ID" value="OLR91984.1"/>
    <property type="molecule type" value="Genomic_DNA"/>
</dbReference>
<evidence type="ECO:0000313" key="3">
    <source>
        <dbReference type="Proteomes" id="UP000186040"/>
    </source>
</evidence>
<evidence type="ECO:0000313" key="2">
    <source>
        <dbReference type="EMBL" id="OLR91984.1"/>
    </source>
</evidence>
<dbReference type="InterPro" id="IPR013786">
    <property type="entry name" value="AcylCoA_DH/ox_N"/>
</dbReference>
<proteinExistence type="predicted"/>
<dbReference type="Gene3D" id="1.10.540.10">
    <property type="entry name" value="Acyl-CoA dehydrogenase/oxidase, N-terminal domain"/>
    <property type="match status" value="1"/>
</dbReference>
<dbReference type="GO" id="GO:0016627">
    <property type="term" value="F:oxidoreductase activity, acting on the CH-CH group of donors"/>
    <property type="evidence" value="ECO:0007669"/>
    <property type="project" value="InterPro"/>
</dbReference>
<reference evidence="2 3" key="1">
    <citation type="submission" date="2016-10" db="EMBL/GenBank/DDBJ databases">
        <title>The Draft Genome Sequence of Actinokineospora bangkokensis 44EHWT reveals the biosynthetic pathway of antifungal compounds Thailandins with unusual extender unit butylmalonyl-CoA.</title>
        <authorList>
            <person name="Greule A."/>
            <person name="Intra B."/>
            <person name="Flemming S."/>
            <person name="Rommel M.G."/>
            <person name="Panbangred W."/>
            <person name="Bechthold A."/>
        </authorList>
    </citation>
    <scope>NUCLEOTIDE SEQUENCE [LARGE SCALE GENOMIC DNA]</scope>
    <source>
        <strain evidence="2 3">44EHW</strain>
    </source>
</reference>
<dbReference type="STRING" id="1193682.BJP25_24530"/>
<dbReference type="Proteomes" id="UP000186040">
    <property type="component" value="Unassembled WGS sequence"/>
</dbReference>
<name>A0A1Q9LJ12_9PSEU</name>
<dbReference type="AlphaFoldDB" id="A0A1Q9LJ12"/>
<feature type="domain" description="Acyl-CoA dehydrogenase/oxidase N-terminal" evidence="1">
    <location>
        <begin position="6"/>
        <end position="103"/>
    </location>
</feature>